<feature type="domain" description="Spi protease inhibitor" evidence="6">
    <location>
        <begin position="47"/>
        <end position="127"/>
    </location>
</feature>
<dbReference type="InterPro" id="IPR044934">
    <property type="entry name" value="Streptopain_sf"/>
</dbReference>
<name>A0A2V1IU26_9BACT</name>
<evidence type="ECO:0000313" key="7">
    <source>
        <dbReference type="EMBL" id="PWB08201.1"/>
    </source>
</evidence>
<evidence type="ECO:0000259" key="6">
    <source>
        <dbReference type="Pfam" id="PF13734"/>
    </source>
</evidence>
<dbReference type="Pfam" id="PF13734">
    <property type="entry name" value="Inhibitor_I69"/>
    <property type="match status" value="1"/>
</dbReference>
<keyword evidence="2" id="KW-0645">Protease</keyword>
<comment type="similarity">
    <text evidence="1">Belongs to the peptidase C10 family.</text>
</comment>
<organism evidence="7 8">
    <name type="scientific">Paramuribaculum intestinale</name>
    <dbReference type="NCBI Taxonomy" id="2094151"/>
    <lineage>
        <taxon>Bacteria</taxon>
        <taxon>Pseudomonadati</taxon>
        <taxon>Bacteroidota</taxon>
        <taxon>Bacteroidia</taxon>
        <taxon>Bacteroidales</taxon>
        <taxon>Muribaculaceae</taxon>
        <taxon>Paramuribaculum</taxon>
    </lineage>
</organism>
<gene>
    <name evidence="7" type="ORF">C5O25_05025</name>
</gene>
<evidence type="ECO:0000256" key="4">
    <source>
        <dbReference type="ARBA" id="ARBA00022801"/>
    </source>
</evidence>
<evidence type="ECO:0000256" key="5">
    <source>
        <dbReference type="ARBA" id="ARBA00022807"/>
    </source>
</evidence>
<protein>
    <recommendedName>
        <fullName evidence="6">Spi protease inhibitor domain-containing protein</fullName>
    </recommendedName>
</protein>
<reference evidence="8" key="1">
    <citation type="submission" date="2018-02" db="EMBL/GenBank/DDBJ databases">
        <authorList>
            <person name="Clavel T."/>
            <person name="Strowig T."/>
        </authorList>
    </citation>
    <scope>NUCLEOTIDE SEQUENCE [LARGE SCALE GENOMIC DNA]</scope>
    <source>
        <strain evidence="8">DSM 100764</strain>
    </source>
</reference>
<dbReference type="EMBL" id="PUBV01000007">
    <property type="protein sequence ID" value="PWB08201.1"/>
    <property type="molecule type" value="Genomic_DNA"/>
</dbReference>
<keyword evidence="4" id="KW-0378">Hydrolase</keyword>
<evidence type="ECO:0000256" key="2">
    <source>
        <dbReference type="ARBA" id="ARBA00022670"/>
    </source>
</evidence>
<dbReference type="AlphaFoldDB" id="A0A2V1IU26"/>
<keyword evidence="3" id="KW-0732">Signal</keyword>
<keyword evidence="8" id="KW-1185">Reference proteome</keyword>
<dbReference type="InterPro" id="IPR038765">
    <property type="entry name" value="Papain-like_cys_pep_sf"/>
</dbReference>
<dbReference type="GO" id="GO:0008234">
    <property type="term" value="F:cysteine-type peptidase activity"/>
    <property type="evidence" value="ECO:0007669"/>
    <property type="project" value="UniProtKB-KW"/>
</dbReference>
<dbReference type="GO" id="GO:0006508">
    <property type="term" value="P:proteolysis"/>
    <property type="evidence" value="ECO:0007669"/>
    <property type="project" value="UniProtKB-KW"/>
</dbReference>
<dbReference type="Pfam" id="PF01640">
    <property type="entry name" value="Peptidase_C10"/>
    <property type="match status" value="2"/>
</dbReference>
<sequence length="477" mass="54135">MKTNILVALSTATLLFSCNDSISEPPPTVEEPSRTPITTIVPDTSSIVTEAKAMQIALTQLAPQGSRAAETEIKSVESLTDSLGIAQMYIVNFANNRGFVIVSASKDYLPVIAESDHGNFDINNISPDHPVNIWIAEQKFKISHADSFDPEVKASIASLWTSLDTDKKELISDSRSGAPDKPQVYYDSLARWSMDSNLTVYLYEDYMRTSEYANLSPMIKSEIQSQLLQWGNANYGSIESSTIVLRREISQYTRTQLLTTKWHQDIPFNMYVPNAWPLGCSTIAVGQIMYFHKYPSSFNWNEIQDNGFCDATERFLYHLGDNMGAVFSPNGTPCDNLDAKAYLERNGYKVTYQNYDTEGVLKEVSKRFPVFICGQDYTANKAHAWVCDGYERGQNGYEIRVMTIDYRPEASIIPDLMIEAYKKYTQTSYTPLRFHYNWGAKGLYDAYFDDTNIKINLDNGESRNYKDHRVTLYIRPL</sequence>
<dbReference type="PROSITE" id="PS51257">
    <property type="entry name" value="PROKAR_LIPOPROTEIN"/>
    <property type="match status" value="1"/>
</dbReference>
<comment type="caution">
    <text evidence="7">The sequence shown here is derived from an EMBL/GenBank/DDBJ whole genome shotgun (WGS) entry which is preliminary data.</text>
</comment>
<evidence type="ECO:0000313" key="8">
    <source>
        <dbReference type="Proteomes" id="UP000244925"/>
    </source>
</evidence>
<dbReference type="SUPFAM" id="SSF54001">
    <property type="entry name" value="Cysteine proteinases"/>
    <property type="match status" value="1"/>
</dbReference>
<dbReference type="Gene3D" id="3.90.70.50">
    <property type="entry name" value="Peptidase C10, streptopain"/>
    <property type="match status" value="2"/>
</dbReference>
<dbReference type="InterPro" id="IPR000200">
    <property type="entry name" value="Peptidase_C10"/>
</dbReference>
<keyword evidence="5" id="KW-0788">Thiol protease</keyword>
<evidence type="ECO:0000256" key="1">
    <source>
        <dbReference type="ARBA" id="ARBA00009693"/>
    </source>
</evidence>
<proteinExistence type="inferred from homology"/>
<accession>A0A2V1IU26</accession>
<dbReference type="Proteomes" id="UP000244925">
    <property type="component" value="Unassembled WGS sequence"/>
</dbReference>
<dbReference type="RefSeq" id="WP_107035638.1">
    <property type="nucleotide sequence ID" value="NZ_CAPRYV010000049.1"/>
</dbReference>
<dbReference type="GeneID" id="93425000"/>
<evidence type="ECO:0000256" key="3">
    <source>
        <dbReference type="ARBA" id="ARBA00022729"/>
    </source>
</evidence>
<dbReference type="InterPro" id="IPR025896">
    <property type="entry name" value="Spi_Prtas-inh"/>
</dbReference>